<reference evidence="8" key="1">
    <citation type="submission" date="2017-06" db="EMBL/GenBank/DDBJ databases">
        <authorList>
            <person name="Varghese N."/>
            <person name="Submissions S."/>
        </authorList>
    </citation>
    <scope>NUCLEOTIDE SEQUENCE [LARGE SCALE GENOMIC DNA]</scope>
    <source>
        <strain evidence="8">ANC 5114</strain>
    </source>
</reference>
<dbReference type="SUPFAM" id="SSF53850">
    <property type="entry name" value="Periplasmic binding protein-like II"/>
    <property type="match status" value="1"/>
</dbReference>
<dbReference type="InterPro" id="IPR004872">
    <property type="entry name" value="Lipoprotein_NlpA"/>
</dbReference>
<accession>A0A217EE26</accession>
<keyword evidence="3" id="KW-0732">Signal</keyword>
<dbReference type="Gene3D" id="3.40.190.10">
    <property type="entry name" value="Periplasmic binding protein-like II"/>
    <property type="match status" value="2"/>
</dbReference>
<evidence type="ECO:0000313" key="7">
    <source>
        <dbReference type="EMBL" id="SNQ28741.1"/>
    </source>
</evidence>
<gene>
    <name evidence="7" type="ORF">SAMN05444584_0666</name>
</gene>
<organism evidence="7 8">
    <name type="scientific">Acinetobacter apis</name>
    <dbReference type="NCBI Taxonomy" id="1229165"/>
    <lineage>
        <taxon>Bacteria</taxon>
        <taxon>Pseudomonadati</taxon>
        <taxon>Pseudomonadota</taxon>
        <taxon>Gammaproteobacteria</taxon>
        <taxon>Moraxellales</taxon>
        <taxon>Moraxellaceae</taxon>
        <taxon>Acinetobacter</taxon>
    </lineage>
</organism>
<evidence type="ECO:0000256" key="3">
    <source>
        <dbReference type="ARBA" id="ARBA00022729"/>
    </source>
</evidence>
<keyword evidence="8" id="KW-1185">Reference proteome</keyword>
<dbReference type="PANTHER" id="PTHR30429">
    <property type="entry name" value="D-METHIONINE-BINDING LIPOPROTEIN METQ"/>
    <property type="match status" value="1"/>
</dbReference>
<comment type="subcellular location">
    <subcellularLocation>
        <location evidence="1">Membrane</location>
        <topology evidence="1">Lipid-anchor</topology>
    </subcellularLocation>
</comment>
<name>A0A217EE26_9GAMM</name>
<dbReference type="Pfam" id="PF03180">
    <property type="entry name" value="Lipoprotein_9"/>
    <property type="match status" value="1"/>
</dbReference>
<evidence type="ECO:0000313" key="8">
    <source>
        <dbReference type="Proteomes" id="UP000243463"/>
    </source>
</evidence>
<dbReference type="PANTHER" id="PTHR30429:SF3">
    <property type="entry name" value="LIPOPROTEIN"/>
    <property type="match status" value="1"/>
</dbReference>
<protein>
    <submittedName>
        <fullName evidence="7">D-methionine transport system substrate-binding protein</fullName>
    </submittedName>
</protein>
<evidence type="ECO:0000256" key="6">
    <source>
        <dbReference type="ARBA" id="ARBA00023288"/>
    </source>
</evidence>
<comment type="similarity">
    <text evidence="2">Belongs to the NlpA lipoprotein family.</text>
</comment>
<proteinExistence type="inferred from homology"/>
<sequence length="288" mass="31607">MKKKNILWLVVFSVVFVIGCSSYLKTQTEPKEQEKTSTQTIVIGSLGSDAQIWKHIAASEQAKQLGLNIEVKEINDGVALNRATLNQEIDVNAFQSWGYLKAFNEIHHQGLVAIATTYLEPMGLYSKKYQTLNQLPTGAVVAIPNDAANTARALRLLAQAQLITLPKDFNAISGTPADILTNPKSLSFRTVQSSTIPRVLEEVDLAAIGNTEALDSGLNVLKQSLYYEKTSADNSKNINVLVTSKNDQKRKALDKLGQLYHQPFVNDYIAKNFGGTKVDVNQSVATLN</sequence>
<keyword evidence="6" id="KW-0449">Lipoprotein</keyword>
<dbReference type="AlphaFoldDB" id="A0A217EE26"/>
<dbReference type="OrthoDB" id="9812878at2"/>
<dbReference type="PROSITE" id="PS51257">
    <property type="entry name" value="PROKAR_LIPOPROTEIN"/>
    <property type="match status" value="1"/>
</dbReference>
<keyword evidence="4" id="KW-0472">Membrane</keyword>
<keyword evidence="5" id="KW-0564">Palmitate</keyword>
<evidence type="ECO:0000256" key="4">
    <source>
        <dbReference type="ARBA" id="ARBA00023136"/>
    </source>
</evidence>
<evidence type="ECO:0000256" key="2">
    <source>
        <dbReference type="ARBA" id="ARBA00008973"/>
    </source>
</evidence>
<evidence type="ECO:0000256" key="1">
    <source>
        <dbReference type="ARBA" id="ARBA00004635"/>
    </source>
</evidence>
<evidence type="ECO:0000256" key="5">
    <source>
        <dbReference type="ARBA" id="ARBA00023139"/>
    </source>
</evidence>
<dbReference type="GO" id="GO:0016020">
    <property type="term" value="C:membrane"/>
    <property type="evidence" value="ECO:0007669"/>
    <property type="project" value="UniProtKB-SubCell"/>
</dbReference>
<dbReference type="EMBL" id="FZLN01000001">
    <property type="protein sequence ID" value="SNQ28741.1"/>
    <property type="molecule type" value="Genomic_DNA"/>
</dbReference>
<dbReference type="RefSeq" id="WP_088822768.1">
    <property type="nucleotide sequence ID" value="NZ_FZLN01000001.1"/>
</dbReference>
<dbReference type="Proteomes" id="UP000243463">
    <property type="component" value="Unassembled WGS sequence"/>
</dbReference>